<organism evidence="7 8">
    <name type="scientific">Sphaerosporella brunnea</name>
    <dbReference type="NCBI Taxonomy" id="1250544"/>
    <lineage>
        <taxon>Eukaryota</taxon>
        <taxon>Fungi</taxon>
        <taxon>Dikarya</taxon>
        <taxon>Ascomycota</taxon>
        <taxon>Pezizomycotina</taxon>
        <taxon>Pezizomycetes</taxon>
        <taxon>Pezizales</taxon>
        <taxon>Pyronemataceae</taxon>
        <taxon>Sphaerosporella</taxon>
    </lineage>
</organism>
<dbReference type="InParanoid" id="A0A5J5EQT6"/>
<reference evidence="7 8" key="1">
    <citation type="submission" date="2019-09" db="EMBL/GenBank/DDBJ databases">
        <title>Draft genome of the ectomycorrhizal ascomycete Sphaerosporella brunnea.</title>
        <authorList>
            <consortium name="DOE Joint Genome Institute"/>
            <person name="Benucci G.M."/>
            <person name="Marozzi G."/>
            <person name="Antonielli L."/>
            <person name="Sanchez S."/>
            <person name="Marco P."/>
            <person name="Wang X."/>
            <person name="Falini L.B."/>
            <person name="Barry K."/>
            <person name="Haridas S."/>
            <person name="Lipzen A."/>
            <person name="Labutti K."/>
            <person name="Grigoriev I.V."/>
            <person name="Murat C."/>
            <person name="Martin F."/>
            <person name="Albertini E."/>
            <person name="Donnini D."/>
            <person name="Bonito G."/>
        </authorList>
    </citation>
    <scope>NUCLEOTIDE SEQUENCE [LARGE SCALE GENOMIC DNA]</scope>
    <source>
        <strain evidence="7 8">Sb_GMNB300</strain>
    </source>
</reference>
<dbReference type="AlphaFoldDB" id="A0A5J5EQT6"/>
<dbReference type="Proteomes" id="UP000326924">
    <property type="component" value="Unassembled WGS sequence"/>
</dbReference>
<evidence type="ECO:0000256" key="2">
    <source>
        <dbReference type="ARBA" id="ARBA00006824"/>
    </source>
</evidence>
<proteinExistence type="inferred from homology"/>
<comment type="similarity">
    <text evidence="2 6">Belongs to the peroxisomal membrane protein PXMP2/4 family.</text>
</comment>
<name>A0A5J5EQT6_9PEZI</name>
<keyword evidence="3" id="KW-0812">Transmembrane</keyword>
<comment type="subcellular location">
    <subcellularLocation>
        <location evidence="1">Membrane</location>
        <topology evidence="1">Multi-pass membrane protein</topology>
    </subcellularLocation>
</comment>
<evidence type="ECO:0000256" key="4">
    <source>
        <dbReference type="ARBA" id="ARBA00022989"/>
    </source>
</evidence>
<sequence>MTPIAEATIQAAILSAISNIVAQTLKSYNGAKPYVYDFTPLMHFVLFALIATPPNFLWQQQMEAWFPSQVPVVDAKSEKTDMKFSKSNTVKKFLTDQLLGGPVNTVLFLAAMGYFRGLTGGALLVYIQEEFWPLTLAGLKLWPTVSLISFSAVPAERRIVFGSLVALGWNVYLGLR</sequence>
<dbReference type="PANTHER" id="PTHR11266:SF80">
    <property type="entry name" value="PEROXISOMAL MEMBRANE PROTEIN 2"/>
    <property type="match status" value="1"/>
</dbReference>
<keyword evidence="5" id="KW-0472">Membrane</keyword>
<evidence type="ECO:0000256" key="1">
    <source>
        <dbReference type="ARBA" id="ARBA00004141"/>
    </source>
</evidence>
<evidence type="ECO:0000256" key="6">
    <source>
        <dbReference type="RuleBase" id="RU363053"/>
    </source>
</evidence>
<dbReference type="InterPro" id="IPR007248">
    <property type="entry name" value="Mpv17_PMP22"/>
</dbReference>
<gene>
    <name evidence="7" type="ORF">FN846DRAFT_141989</name>
</gene>
<keyword evidence="4" id="KW-1133">Transmembrane helix</keyword>
<dbReference type="EMBL" id="VXIS01000153">
    <property type="protein sequence ID" value="KAA8900484.1"/>
    <property type="molecule type" value="Genomic_DNA"/>
</dbReference>
<accession>A0A5J5EQT6</accession>
<keyword evidence="8" id="KW-1185">Reference proteome</keyword>
<protein>
    <recommendedName>
        <fullName evidence="9">Integral membrane protein, Mpv17/PMP22 family</fullName>
    </recommendedName>
</protein>
<evidence type="ECO:0000313" key="8">
    <source>
        <dbReference type="Proteomes" id="UP000326924"/>
    </source>
</evidence>
<dbReference type="PANTHER" id="PTHR11266">
    <property type="entry name" value="PEROXISOMAL MEMBRANE PROTEIN 2, PXMP2 MPV17"/>
    <property type="match status" value="1"/>
</dbReference>
<evidence type="ECO:0008006" key="9">
    <source>
        <dbReference type="Google" id="ProtNLM"/>
    </source>
</evidence>
<evidence type="ECO:0000313" key="7">
    <source>
        <dbReference type="EMBL" id="KAA8900484.1"/>
    </source>
</evidence>
<evidence type="ECO:0000256" key="3">
    <source>
        <dbReference type="ARBA" id="ARBA00022692"/>
    </source>
</evidence>
<dbReference type="OrthoDB" id="10267969at2759"/>
<dbReference type="GO" id="GO:0005778">
    <property type="term" value="C:peroxisomal membrane"/>
    <property type="evidence" value="ECO:0007669"/>
    <property type="project" value="TreeGrafter"/>
</dbReference>
<evidence type="ECO:0000256" key="5">
    <source>
        <dbReference type="ARBA" id="ARBA00023136"/>
    </source>
</evidence>
<comment type="caution">
    <text evidence="7">The sequence shown here is derived from an EMBL/GenBank/DDBJ whole genome shotgun (WGS) entry which is preliminary data.</text>
</comment>
<dbReference type="Pfam" id="PF04117">
    <property type="entry name" value="Mpv17_PMP22"/>
    <property type="match status" value="1"/>
</dbReference>